<gene>
    <name evidence="10" type="primary">LOC111135336</name>
</gene>
<comment type="function">
    <text evidence="6">Required for ribosome biogenesis. Part of a complex which catalyzes pseudouridylation of rRNA. This involves the isomerization of uridine such that the ribose is subsequently attached to C5, instead of the normal N1. Pseudouridine ('psi') residues may serve to stabilize the conformation of rRNAs.</text>
</comment>
<dbReference type="InterPro" id="IPR004038">
    <property type="entry name" value="Ribosomal_eL8/eL30/eS12/Gad45"/>
</dbReference>
<dbReference type="RefSeq" id="XP_022341008.1">
    <property type="nucleotide sequence ID" value="XM_022485300.1"/>
</dbReference>
<evidence type="ECO:0000256" key="5">
    <source>
        <dbReference type="ARBA" id="ARBA00023274"/>
    </source>
</evidence>
<sequence>MGKEKKEKRKSEGGEEIEEKDGKELWIEKTKYLSPISKPLASRKLTKRLYKVIRKAQSKKNIVSGIKFVQKSIRKGDHNGIMILAGDVSPIDVISHIPILCEENQIPYCYVPSKTDLGAACGNRRSMTMLIVKPNEDYEDLFTECKSEIQNLPMPI</sequence>
<dbReference type="InterPro" id="IPR018492">
    <property type="entry name" value="Ribosomal_eL8/Nhp2"/>
</dbReference>
<evidence type="ECO:0000256" key="7">
    <source>
        <dbReference type="SAM" id="MobiDB-lite"/>
    </source>
</evidence>
<feature type="compositionally biased region" description="Basic and acidic residues" evidence="7">
    <location>
        <begin position="1"/>
        <end position="13"/>
    </location>
</feature>
<comment type="subcellular location">
    <subcellularLocation>
        <location evidence="1 6">Nucleus</location>
        <location evidence="1 6">Nucleolus</location>
    </subcellularLocation>
</comment>
<dbReference type="OrthoDB" id="5364946at2759"/>
<proteinExistence type="inferred from homology"/>
<dbReference type="GO" id="GO:0031120">
    <property type="term" value="P:snRNA pseudouridine synthesis"/>
    <property type="evidence" value="ECO:0007669"/>
    <property type="project" value="UniProtKB-UniRule"/>
</dbReference>
<reference evidence="10" key="1">
    <citation type="submission" date="2025-08" db="UniProtKB">
        <authorList>
            <consortium name="RefSeq"/>
        </authorList>
    </citation>
    <scope>IDENTIFICATION</scope>
    <source>
        <tissue evidence="10">Whole sample</tissue>
    </source>
</reference>
<dbReference type="PRINTS" id="PR00881">
    <property type="entry name" value="L7ARS6FAMILY"/>
</dbReference>
<dbReference type="Proteomes" id="UP000694844">
    <property type="component" value="Chromosome 5"/>
</dbReference>
<dbReference type="InterPro" id="IPR050257">
    <property type="entry name" value="eL8/uL1-like"/>
</dbReference>
<evidence type="ECO:0000256" key="3">
    <source>
        <dbReference type="ARBA" id="ARBA00022884"/>
    </source>
</evidence>
<dbReference type="SUPFAM" id="SSF55315">
    <property type="entry name" value="L30e-like"/>
    <property type="match status" value="1"/>
</dbReference>
<dbReference type="GeneID" id="111135336"/>
<feature type="region of interest" description="Disordered" evidence="7">
    <location>
        <begin position="1"/>
        <end position="20"/>
    </location>
</feature>
<protein>
    <recommendedName>
        <fullName evidence="6">H/ACA ribonucleoprotein complex subunit 2</fullName>
    </recommendedName>
    <alternativeName>
        <fullName evidence="6">Nucleolar protein family A member 2</fullName>
    </alternativeName>
</protein>
<evidence type="ECO:0000313" key="10">
    <source>
        <dbReference type="RefSeq" id="XP_022341008.1"/>
    </source>
</evidence>
<name>A0A8B8EM92_CRAVI</name>
<organism evidence="9 10">
    <name type="scientific">Crassostrea virginica</name>
    <name type="common">Eastern oyster</name>
    <dbReference type="NCBI Taxonomy" id="6565"/>
    <lineage>
        <taxon>Eukaryota</taxon>
        <taxon>Metazoa</taxon>
        <taxon>Spiralia</taxon>
        <taxon>Lophotrochozoa</taxon>
        <taxon>Mollusca</taxon>
        <taxon>Bivalvia</taxon>
        <taxon>Autobranchia</taxon>
        <taxon>Pteriomorphia</taxon>
        <taxon>Ostreida</taxon>
        <taxon>Ostreoidea</taxon>
        <taxon>Ostreidae</taxon>
        <taxon>Crassostrea</taxon>
    </lineage>
</organism>
<accession>A0A8B8EM92</accession>
<evidence type="ECO:0000256" key="2">
    <source>
        <dbReference type="ARBA" id="ARBA00007337"/>
    </source>
</evidence>
<evidence type="ECO:0000256" key="1">
    <source>
        <dbReference type="ARBA" id="ARBA00004604"/>
    </source>
</evidence>
<comment type="similarity">
    <text evidence="2 6">Belongs to the eukaryotic ribosomal protein eL8 family.</text>
</comment>
<dbReference type="PROSITE" id="PS01082">
    <property type="entry name" value="RIBOSOMAL_L7AE"/>
    <property type="match status" value="1"/>
</dbReference>
<keyword evidence="9" id="KW-1185">Reference proteome</keyword>
<keyword evidence="4 6" id="KW-0539">Nucleus</keyword>
<dbReference type="GO" id="GO:0042254">
    <property type="term" value="P:ribosome biogenesis"/>
    <property type="evidence" value="ECO:0007669"/>
    <property type="project" value="InterPro"/>
</dbReference>
<dbReference type="PANTHER" id="PTHR23105">
    <property type="entry name" value="RIBOSOMAL PROTEIN L7AE FAMILY MEMBER"/>
    <property type="match status" value="1"/>
</dbReference>
<dbReference type="Gene3D" id="3.30.1330.30">
    <property type="match status" value="1"/>
</dbReference>
<keyword evidence="3 6" id="KW-0694">RNA-binding</keyword>
<dbReference type="PRINTS" id="PR00883">
    <property type="entry name" value="NUCLEARHMG"/>
</dbReference>
<dbReference type="InterPro" id="IPR004037">
    <property type="entry name" value="Ribosomal_eL8-like_CS"/>
</dbReference>
<dbReference type="GO" id="GO:0000398">
    <property type="term" value="P:mRNA splicing, via spliceosome"/>
    <property type="evidence" value="ECO:0007669"/>
    <property type="project" value="UniProtKB-UniRule"/>
</dbReference>
<dbReference type="GO" id="GO:0003723">
    <property type="term" value="F:RNA binding"/>
    <property type="evidence" value="ECO:0007669"/>
    <property type="project" value="UniProtKB-UniRule"/>
</dbReference>
<feature type="domain" description="Ribosomal protein eL8/eL30/eS12/Gadd45" evidence="8">
    <location>
        <begin position="48"/>
        <end position="141"/>
    </location>
</feature>
<dbReference type="InterPro" id="IPR002415">
    <property type="entry name" value="H/ACA_rnp_Nhp2-like"/>
</dbReference>
<evidence type="ECO:0000259" key="8">
    <source>
        <dbReference type="Pfam" id="PF01248"/>
    </source>
</evidence>
<keyword evidence="5 6" id="KW-0687">Ribonucleoprotein</keyword>
<dbReference type="AlphaFoldDB" id="A0A8B8EM92"/>
<dbReference type="InterPro" id="IPR029064">
    <property type="entry name" value="Ribosomal_eL30-like_sf"/>
</dbReference>
<dbReference type="KEGG" id="cvn:111135336"/>
<evidence type="ECO:0000313" key="9">
    <source>
        <dbReference type="Proteomes" id="UP000694844"/>
    </source>
</evidence>
<dbReference type="Pfam" id="PF01248">
    <property type="entry name" value="Ribosomal_L7Ae"/>
    <property type="match status" value="1"/>
</dbReference>
<comment type="function">
    <text evidence="6">Common component of the spliceosome and rRNA processing machinery.</text>
</comment>
<dbReference type="GO" id="GO:0031429">
    <property type="term" value="C:box H/ACA snoRNP complex"/>
    <property type="evidence" value="ECO:0007669"/>
    <property type="project" value="UniProtKB-UniRule"/>
</dbReference>
<evidence type="ECO:0000256" key="6">
    <source>
        <dbReference type="RuleBase" id="RU366039"/>
    </source>
</evidence>
<evidence type="ECO:0000256" key="4">
    <source>
        <dbReference type="ARBA" id="ARBA00023242"/>
    </source>
</evidence>